<proteinExistence type="predicted"/>
<accession>A0A382ZAB3</accession>
<gene>
    <name evidence="1" type="ORF">METZ01_LOCUS444482</name>
</gene>
<sequence>MLKAMLVVTALGGGGDYTAEMPSMEECLDARIVIAEQDPNVKTLCVPMANETAKMQELFGIFMDMIDQIKAGEKEEETYKDRTFLDGYVCDSTVKPGVIIQTHPPRVNCDEKSIPEWLKENPKKKQ</sequence>
<dbReference type="EMBL" id="UINC01181770">
    <property type="protein sequence ID" value="SVD91628.1"/>
    <property type="molecule type" value="Genomic_DNA"/>
</dbReference>
<evidence type="ECO:0000313" key="1">
    <source>
        <dbReference type="EMBL" id="SVD91628.1"/>
    </source>
</evidence>
<feature type="non-terminal residue" evidence="1">
    <location>
        <position position="126"/>
    </location>
</feature>
<organism evidence="1">
    <name type="scientific">marine metagenome</name>
    <dbReference type="NCBI Taxonomy" id="408172"/>
    <lineage>
        <taxon>unclassified sequences</taxon>
        <taxon>metagenomes</taxon>
        <taxon>ecological metagenomes</taxon>
    </lineage>
</organism>
<reference evidence="1" key="1">
    <citation type="submission" date="2018-05" db="EMBL/GenBank/DDBJ databases">
        <authorList>
            <person name="Lanie J.A."/>
            <person name="Ng W.-L."/>
            <person name="Kazmierczak K.M."/>
            <person name="Andrzejewski T.M."/>
            <person name="Davidsen T.M."/>
            <person name="Wayne K.J."/>
            <person name="Tettelin H."/>
            <person name="Glass J.I."/>
            <person name="Rusch D."/>
            <person name="Podicherti R."/>
            <person name="Tsui H.-C.T."/>
            <person name="Winkler M.E."/>
        </authorList>
    </citation>
    <scope>NUCLEOTIDE SEQUENCE</scope>
</reference>
<dbReference type="AlphaFoldDB" id="A0A382ZAB3"/>
<name>A0A382ZAB3_9ZZZZ</name>
<protein>
    <submittedName>
        <fullName evidence="1">Uncharacterized protein</fullName>
    </submittedName>
</protein>